<accession>A0ABT4UL99</accession>
<gene>
    <name evidence="2" type="ORF">O3P16_12035</name>
</gene>
<evidence type="ECO:0000313" key="3">
    <source>
        <dbReference type="Proteomes" id="UP001210231"/>
    </source>
</evidence>
<name>A0ABT4UL99_9BACT</name>
<keyword evidence="3" id="KW-1185">Reference proteome</keyword>
<reference evidence="2 3" key="1">
    <citation type="submission" date="2022-12" db="EMBL/GenBank/DDBJ databases">
        <title>Chitinophagaceae gen. sp. nov., a new member of the family Chitinophagaceae, isolated from soil in a chemical factory.</title>
        <authorList>
            <person name="Ke Z."/>
        </authorList>
    </citation>
    <scope>NUCLEOTIDE SEQUENCE [LARGE SCALE GENOMIC DNA]</scope>
    <source>
        <strain evidence="2 3">LY-5</strain>
    </source>
</reference>
<dbReference type="InterPro" id="IPR019288">
    <property type="entry name" value="3'-5'_exonuclease_PolB-like"/>
</dbReference>
<evidence type="ECO:0000313" key="2">
    <source>
        <dbReference type="EMBL" id="MDA3615540.1"/>
    </source>
</evidence>
<dbReference type="Proteomes" id="UP001210231">
    <property type="component" value="Unassembled WGS sequence"/>
</dbReference>
<dbReference type="Gene3D" id="3.30.420.10">
    <property type="entry name" value="Ribonuclease H-like superfamily/Ribonuclease H"/>
    <property type="match status" value="1"/>
</dbReference>
<dbReference type="EMBL" id="JAQGEF010000014">
    <property type="protein sequence ID" value="MDA3615540.1"/>
    <property type="molecule type" value="Genomic_DNA"/>
</dbReference>
<dbReference type="InterPro" id="IPR012337">
    <property type="entry name" value="RNaseH-like_sf"/>
</dbReference>
<feature type="domain" description="Predicted 3'-5' exonuclease PolB-like" evidence="1">
    <location>
        <begin position="63"/>
        <end position="228"/>
    </location>
</feature>
<proteinExistence type="predicted"/>
<protein>
    <submittedName>
        <fullName evidence="2">Ribonuclease H-like domain-containing protein</fullName>
    </submittedName>
</protein>
<dbReference type="Pfam" id="PF10108">
    <property type="entry name" value="DNA_pol_B_exo2"/>
    <property type="match status" value="1"/>
</dbReference>
<dbReference type="RefSeq" id="WP_407031867.1">
    <property type="nucleotide sequence ID" value="NZ_JAQGEF010000014.1"/>
</dbReference>
<comment type="caution">
    <text evidence="2">The sequence shown here is derived from an EMBL/GenBank/DDBJ whole genome shotgun (WGS) entry which is preliminary data.</text>
</comment>
<organism evidence="2 3">
    <name type="scientific">Polluticaenibacter yanchengensis</name>
    <dbReference type="NCBI Taxonomy" id="3014562"/>
    <lineage>
        <taxon>Bacteria</taxon>
        <taxon>Pseudomonadati</taxon>
        <taxon>Bacteroidota</taxon>
        <taxon>Chitinophagia</taxon>
        <taxon>Chitinophagales</taxon>
        <taxon>Chitinophagaceae</taxon>
        <taxon>Polluticaenibacter</taxon>
    </lineage>
</organism>
<dbReference type="InterPro" id="IPR036397">
    <property type="entry name" value="RNaseH_sf"/>
</dbReference>
<evidence type="ECO:0000259" key="1">
    <source>
        <dbReference type="Pfam" id="PF10108"/>
    </source>
</evidence>
<dbReference type="SUPFAM" id="SSF53098">
    <property type="entry name" value="Ribonuclease H-like"/>
    <property type="match status" value="1"/>
</dbReference>
<sequence length="239" mass="27908">MVNIALENLMVIDIETVSEYKSFDQMDESWQYLWSEKISKSLNDQLTLEASYSGKAAIFAEFGKIICISIGFFVLENEHYSFRVKSIDGHDEKVLLSEFTDILSKWIAKKKQLCFCGHNIKEFDIPYISRRMIINGLDLPDYLDFQNKKPWDVVMIDTLQLWKFGDYKNYISLKLMAQVLKIESPKDDIDGSMVGKVYWEENDLERIAVYCQKDVITVAQIILRFKKMPLLQQSNIIIV</sequence>